<reference evidence="1" key="1">
    <citation type="submission" date="2019-08" db="EMBL/GenBank/DDBJ databases">
        <authorList>
            <person name="Kucharzyk K."/>
            <person name="Murdoch R.W."/>
            <person name="Higgins S."/>
            <person name="Loffler F."/>
        </authorList>
    </citation>
    <scope>NUCLEOTIDE SEQUENCE</scope>
</reference>
<dbReference type="EMBL" id="VSSQ01064178">
    <property type="protein sequence ID" value="MPN17133.1"/>
    <property type="molecule type" value="Genomic_DNA"/>
</dbReference>
<evidence type="ECO:0000313" key="1">
    <source>
        <dbReference type="EMBL" id="MPN17133.1"/>
    </source>
</evidence>
<accession>A0A645FYZ6</accession>
<protein>
    <submittedName>
        <fullName evidence="1">Uncharacterized protein</fullName>
    </submittedName>
</protein>
<name>A0A645FYZ6_9ZZZZ</name>
<sequence length="199" mass="21503">MQGDEGAQVGTAALDRENDVMDRALGDIPIVRGNQFPTGAQCFLQGAQPVAFDLLADKGRRCLVGRYPFDLAVGIDPDNGLDFAVFPHIARSANLEGLVGQLFEFLLAPQFGQEVLVGVEAGFDGSLRPVHVALQGRAGGIQLAPLEYGGDDEHGYGKNADCEVGSKPEPGLFWRLGRDAWQHGRILRPSGFYGHWYLP</sequence>
<proteinExistence type="predicted"/>
<gene>
    <name evidence="1" type="ORF">SDC9_164483</name>
</gene>
<dbReference type="AlphaFoldDB" id="A0A645FYZ6"/>
<comment type="caution">
    <text evidence="1">The sequence shown here is derived from an EMBL/GenBank/DDBJ whole genome shotgun (WGS) entry which is preliminary data.</text>
</comment>
<organism evidence="1">
    <name type="scientific">bioreactor metagenome</name>
    <dbReference type="NCBI Taxonomy" id="1076179"/>
    <lineage>
        <taxon>unclassified sequences</taxon>
        <taxon>metagenomes</taxon>
        <taxon>ecological metagenomes</taxon>
    </lineage>
</organism>